<feature type="transmembrane region" description="Helical" evidence="5">
    <location>
        <begin position="328"/>
        <end position="351"/>
    </location>
</feature>
<dbReference type="RefSeq" id="WP_011564542.1">
    <property type="nucleotide sequence ID" value="NC_008148.1"/>
</dbReference>
<feature type="transmembrane region" description="Helical" evidence="5">
    <location>
        <begin position="299"/>
        <end position="321"/>
    </location>
</feature>
<feature type="transmembrane region" description="Helical" evidence="5">
    <location>
        <begin position="207"/>
        <end position="231"/>
    </location>
</feature>
<evidence type="ECO:0000259" key="6">
    <source>
        <dbReference type="PROSITE" id="PS50850"/>
    </source>
</evidence>
<dbReference type="KEGG" id="rxy:Rxyl_1563"/>
<keyword evidence="4 5" id="KW-0472">Membrane</keyword>
<feature type="transmembrane region" description="Helical" evidence="5">
    <location>
        <begin position="273"/>
        <end position="293"/>
    </location>
</feature>
<dbReference type="AlphaFoldDB" id="Q1AVQ3"/>
<evidence type="ECO:0000256" key="4">
    <source>
        <dbReference type="ARBA" id="ARBA00023136"/>
    </source>
</evidence>
<dbReference type="GO" id="GO:0005886">
    <property type="term" value="C:plasma membrane"/>
    <property type="evidence" value="ECO:0007669"/>
    <property type="project" value="UniProtKB-SubCell"/>
</dbReference>
<dbReference type="Proteomes" id="UP000006637">
    <property type="component" value="Chromosome"/>
</dbReference>
<evidence type="ECO:0000256" key="3">
    <source>
        <dbReference type="ARBA" id="ARBA00022989"/>
    </source>
</evidence>
<dbReference type="SUPFAM" id="SSF103473">
    <property type="entry name" value="MFS general substrate transporter"/>
    <property type="match status" value="1"/>
</dbReference>
<feature type="transmembrane region" description="Helical" evidence="5">
    <location>
        <begin position="74"/>
        <end position="93"/>
    </location>
</feature>
<dbReference type="EMBL" id="CP000386">
    <property type="protein sequence ID" value="ABG04525.1"/>
    <property type="molecule type" value="Genomic_DNA"/>
</dbReference>
<feature type="transmembrane region" description="Helical" evidence="5">
    <location>
        <begin position="363"/>
        <end position="383"/>
    </location>
</feature>
<feature type="transmembrane region" description="Helical" evidence="5">
    <location>
        <begin position="243"/>
        <end position="266"/>
    </location>
</feature>
<dbReference type="Pfam" id="PF07690">
    <property type="entry name" value="MFS_1"/>
    <property type="match status" value="1"/>
</dbReference>
<feature type="transmembrane region" description="Helical" evidence="5">
    <location>
        <begin position="164"/>
        <end position="186"/>
    </location>
</feature>
<dbReference type="PROSITE" id="PS50850">
    <property type="entry name" value="MFS"/>
    <property type="match status" value="1"/>
</dbReference>
<sequence length="403" mass="40625">MKGSGFLRGALPFFCVVLAGLNLRASITSVGPVIGGIREDMGLSSGLAGLLTTLPLLAFAAFSSLAPRLAGRFGLSRTLFGGLVLLAAGIALRSLPQEAALFAGTAVLGAAIAAANVLLPGFVKRYFPRRVGPVTGTYITAMNVGAALGAGLSAPLARSAGLGWQGALGVWAVPVLLAVLAWAPLLKERPERSAPGRAPRGPWRSALAWQVTLFMGLQSVVFFVSITWLPAILGEGGLSAVGAGWMVSLMQLVGIPATLLVPVLAARMRSQSALAAGAALLSGTGILGLLFLGGPLSSVPVVLLGLGQGAAISLALTLFALRAADAAGAAALSGMAQTVGYLFAAAGPPLFGALHDATGGWTVPLVVLCLVTGAMLLAGIGAGRDAVVRVPERRPADVRRPRS</sequence>
<feature type="domain" description="Major facilitator superfamily (MFS) profile" evidence="6">
    <location>
        <begin position="12"/>
        <end position="386"/>
    </location>
</feature>
<dbReference type="STRING" id="266117.Rxyl_1563"/>
<feature type="transmembrane region" description="Helical" evidence="5">
    <location>
        <begin position="41"/>
        <end position="62"/>
    </location>
</feature>
<dbReference type="eggNOG" id="COG2807">
    <property type="taxonomic scope" value="Bacteria"/>
</dbReference>
<accession>Q1AVQ3</accession>
<organism evidence="7 8">
    <name type="scientific">Rubrobacter xylanophilus (strain DSM 9941 / JCM 11954 / NBRC 16129 / PRD-1)</name>
    <dbReference type="NCBI Taxonomy" id="266117"/>
    <lineage>
        <taxon>Bacteria</taxon>
        <taxon>Bacillati</taxon>
        <taxon>Actinomycetota</taxon>
        <taxon>Rubrobacteria</taxon>
        <taxon>Rubrobacterales</taxon>
        <taxon>Rubrobacteraceae</taxon>
        <taxon>Rubrobacter</taxon>
    </lineage>
</organism>
<keyword evidence="3 5" id="KW-1133">Transmembrane helix</keyword>
<dbReference type="PANTHER" id="PTHR23523">
    <property type="match status" value="1"/>
</dbReference>
<evidence type="ECO:0000256" key="2">
    <source>
        <dbReference type="ARBA" id="ARBA00022692"/>
    </source>
</evidence>
<feature type="transmembrane region" description="Helical" evidence="5">
    <location>
        <begin position="99"/>
        <end position="119"/>
    </location>
</feature>
<gene>
    <name evidence="7" type="ordered locus">Rxyl_1563</name>
</gene>
<dbReference type="PhylomeDB" id="Q1AVQ3"/>
<dbReference type="InterPro" id="IPR036259">
    <property type="entry name" value="MFS_trans_sf"/>
</dbReference>
<evidence type="ECO:0000256" key="1">
    <source>
        <dbReference type="ARBA" id="ARBA00004651"/>
    </source>
</evidence>
<evidence type="ECO:0000256" key="5">
    <source>
        <dbReference type="SAM" id="Phobius"/>
    </source>
</evidence>
<proteinExistence type="predicted"/>
<dbReference type="GO" id="GO:0022857">
    <property type="term" value="F:transmembrane transporter activity"/>
    <property type="evidence" value="ECO:0007669"/>
    <property type="project" value="InterPro"/>
</dbReference>
<evidence type="ECO:0000313" key="8">
    <source>
        <dbReference type="Proteomes" id="UP000006637"/>
    </source>
</evidence>
<keyword evidence="2 5" id="KW-0812">Transmembrane</keyword>
<dbReference type="Gene3D" id="1.20.1250.20">
    <property type="entry name" value="MFS general substrate transporter like domains"/>
    <property type="match status" value="1"/>
</dbReference>
<dbReference type="InterPro" id="IPR011701">
    <property type="entry name" value="MFS"/>
</dbReference>
<dbReference type="HOGENOM" id="CLU_038046_1_0_11"/>
<dbReference type="InterPro" id="IPR020846">
    <property type="entry name" value="MFS_dom"/>
</dbReference>
<reference evidence="7 8" key="1">
    <citation type="submission" date="2006-06" db="EMBL/GenBank/DDBJ databases">
        <title>Complete sequence of Rubrobacter xylanophilus DSM 9941.</title>
        <authorList>
            <consortium name="US DOE Joint Genome Institute"/>
            <person name="Copeland A."/>
            <person name="Lucas S."/>
            <person name="Lapidus A."/>
            <person name="Barry K."/>
            <person name="Detter J.C."/>
            <person name="Glavina del Rio T."/>
            <person name="Hammon N."/>
            <person name="Israni S."/>
            <person name="Dalin E."/>
            <person name="Tice H."/>
            <person name="Pitluck S."/>
            <person name="Munk A.C."/>
            <person name="Brettin T."/>
            <person name="Bruce D."/>
            <person name="Han C."/>
            <person name="Tapia R."/>
            <person name="Gilna P."/>
            <person name="Schmutz J."/>
            <person name="Larimer F."/>
            <person name="Land M."/>
            <person name="Hauser L."/>
            <person name="Kyrpides N."/>
            <person name="Lykidis A."/>
            <person name="da Costa M.S."/>
            <person name="Rainey F.A."/>
            <person name="Empadinhas N."/>
            <person name="Jolivet E."/>
            <person name="Battista J.R."/>
            <person name="Richardson P."/>
        </authorList>
    </citation>
    <scope>NUCLEOTIDE SEQUENCE [LARGE SCALE GENOMIC DNA]</scope>
    <source>
        <strain evidence="8">DSM 9941 / NBRC 16129 / PRD-1</strain>
    </source>
</reference>
<feature type="transmembrane region" description="Helical" evidence="5">
    <location>
        <begin position="131"/>
        <end position="152"/>
    </location>
</feature>
<dbReference type="CDD" id="cd17339">
    <property type="entry name" value="MFS_NIMT_CynX_like"/>
    <property type="match status" value="1"/>
</dbReference>
<comment type="subcellular location">
    <subcellularLocation>
        <location evidence="1">Cell membrane</location>
        <topology evidence="1">Multi-pass membrane protein</topology>
    </subcellularLocation>
</comment>
<protein>
    <submittedName>
        <fullName evidence="7">Major facilitator superfamily MFS_1</fullName>
    </submittedName>
</protein>
<dbReference type="PANTHER" id="PTHR23523:SF2">
    <property type="entry name" value="2-NITROIMIDAZOLE TRANSPORTER"/>
    <property type="match status" value="1"/>
</dbReference>
<dbReference type="OrthoDB" id="5317164at2"/>
<dbReference type="InterPro" id="IPR052524">
    <property type="entry name" value="MFS_Cyanate_Porter"/>
</dbReference>
<name>Q1AVQ3_RUBXD</name>
<keyword evidence="8" id="KW-1185">Reference proteome</keyword>
<evidence type="ECO:0000313" key="7">
    <source>
        <dbReference type="EMBL" id="ABG04525.1"/>
    </source>
</evidence>